<evidence type="ECO:0000256" key="2">
    <source>
        <dbReference type="ARBA" id="ARBA00018602"/>
    </source>
</evidence>
<dbReference type="KEGG" id="vg:80554301"/>
<keyword evidence="4" id="KW-0378">Hydrolase</keyword>
<name>A0A7D9MVR5_9VIRU</name>
<dbReference type="Pfam" id="PF21561">
    <property type="entry name" value="L_thumb_ring_vir"/>
    <property type="match status" value="1"/>
</dbReference>
<dbReference type="EC" id="2.7.7.48" evidence="1"/>
<feature type="coiled-coil region" evidence="10">
    <location>
        <begin position="1003"/>
        <end position="1034"/>
    </location>
</feature>
<dbReference type="InterPro" id="IPR007322">
    <property type="entry name" value="RNA_pol_bunyavir"/>
</dbReference>
<comment type="similarity">
    <text evidence="9">Belongs to the Bunyavirales RNA polymerase family.</text>
</comment>
<evidence type="ECO:0000256" key="6">
    <source>
        <dbReference type="ARBA" id="ARBA00030285"/>
    </source>
</evidence>
<dbReference type="GO" id="GO:0016787">
    <property type="term" value="F:hydrolase activity"/>
    <property type="evidence" value="ECO:0007669"/>
    <property type="project" value="UniProtKB-KW"/>
</dbReference>
<keyword evidence="13" id="KW-1185">Reference proteome</keyword>
<dbReference type="EMBL" id="MK896635">
    <property type="protein sequence ID" value="QLA46995.1"/>
    <property type="molecule type" value="Viral_cRNA"/>
</dbReference>
<dbReference type="RefSeq" id="YP_010840725.1">
    <property type="nucleotide sequence ID" value="NC_078968.1"/>
</dbReference>
<dbReference type="InterPro" id="IPR007099">
    <property type="entry name" value="RNA-dir_pol_NSvirus"/>
</dbReference>
<evidence type="ECO:0000256" key="7">
    <source>
        <dbReference type="ARBA" id="ARBA00030436"/>
    </source>
</evidence>
<dbReference type="GO" id="GO:0039694">
    <property type="term" value="P:viral RNA genome replication"/>
    <property type="evidence" value="ECO:0007669"/>
    <property type="project" value="InterPro"/>
</dbReference>
<dbReference type="Pfam" id="PF04196">
    <property type="entry name" value="Bunya_RdRp"/>
    <property type="match status" value="1"/>
</dbReference>
<reference evidence="12" key="1">
    <citation type="submission" date="2019-05" db="EMBL/GenBank/DDBJ databases">
        <title>Genomic Characterization of 104 Bunyaviruses in the Families Peribunyaviridae, Nairoviridae, and Phenuiviridae.</title>
        <authorList>
            <person name="Kapuscinski M."/>
            <person name="Bergren N."/>
            <person name="Russell B."/>
            <person name="Lee J."/>
            <person name="Borland E."/>
            <person name="King D."/>
            <person name="Burkhalter K."/>
            <person name="Stenglein M."/>
            <person name="Kading R."/>
        </authorList>
    </citation>
    <scope>NUCLEOTIDE SEQUENCE</scope>
    <source>
        <strain evidence="12">MM-2325</strain>
    </source>
</reference>
<evidence type="ECO:0000256" key="9">
    <source>
        <dbReference type="ARBA" id="ARBA00034123"/>
    </source>
</evidence>
<evidence type="ECO:0000313" key="13">
    <source>
        <dbReference type="Proteomes" id="UP001156889"/>
    </source>
</evidence>
<organism evidence="12 13">
    <name type="scientific">Bakau virus</name>
    <dbReference type="NCBI Taxonomy" id="35309"/>
    <lineage>
        <taxon>Viruses</taxon>
        <taxon>Riboviria</taxon>
        <taxon>Orthornavirae</taxon>
        <taxon>Negarnaviricota</taxon>
        <taxon>Polyploviricotina</taxon>
        <taxon>Bunyaviricetes</taxon>
        <taxon>Elliovirales</taxon>
        <taxon>Peribunyaviridae</taxon>
        <taxon>Orthobunyavirus</taxon>
        <taxon>Orthobunyavirus bakauense</taxon>
    </lineage>
</organism>
<feature type="domain" description="RdRp catalytic" evidence="11">
    <location>
        <begin position="1041"/>
        <end position="1230"/>
    </location>
</feature>
<evidence type="ECO:0000256" key="10">
    <source>
        <dbReference type="SAM" id="Coils"/>
    </source>
</evidence>
<keyword evidence="3" id="KW-0808">Transferase</keyword>
<evidence type="ECO:0000256" key="1">
    <source>
        <dbReference type="ARBA" id="ARBA00012494"/>
    </source>
</evidence>
<dbReference type="CDD" id="cd22349">
    <property type="entry name" value="PDDEXK_RNA_polymerase-like"/>
    <property type="match status" value="1"/>
</dbReference>
<proteinExistence type="inferred from homology"/>
<keyword evidence="5" id="KW-0460">Magnesium</keyword>
<evidence type="ECO:0000313" key="12">
    <source>
        <dbReference type="EMBL" id="QLA46995.1"/>
    </source>
</evidence>
<dbReference type="GO" id="GO:0006351">
    <property type="term" value="P:DNA-templated transcription"/>
    <property type="evidence" value="ECO:0007669"/>
    <property type="project" value="InterPro"/>
</dbReference>
<dbReference type="InterPro" id="IPR029124">
    <property type="entry name" value="L_protein_N"/>
</dbReference>
<sequence length="2292" mass="266594">MQNHLRELAQLRGRLRGVHDPADGKELYTATLMLRHDYFGSELCAAYNIQYRNDVPLEEILLECTEIDASLIKIPDITPDNFVIHKGRLVIIDYKVSVSNESTEYTLKKYTEAIEKVQPYINMQIALCIIRIHPITGQIMFTDDEFANDYGQIHIPLDFTPFTDFITEIKDKFRDSEEFMEMIAHGDVTFTAKWCNEPCLELYDHPNFIEFMQSMDPNFQELFLRSLDTCAYKAERWDTNLKYMRESTKKYYDNFIYKESKKLLLATGEYKEPSQSEIDKGWQEMTERVNEMRDMSDDVSDQKPSIHFIWAPRNKEIPTKSTQKLKFLSKILQSIQGKSYYSEEFKRIGLLMDIGNNEQQYEQLCANLKAKARSKSGQIKNQKMEVHKIGHANVLWEQQFVIPAAEMGKESRNHLLKDFFGIGKHKNFAKKGIEDIDLDKPKILNFNNSTIKNAAYDMMERSKALLSENSGLESRHPIVDEYIPEITASNELTTMTIKKVLRTNYWACISDISTLMKNILSVSQYNRANTFRVAMCANNSIYALVMPSTDIKNKEATVVYCIIAFHENEESLFNPGALHYTYKCPGGYLSISKAMRLDKHRCQRVVTSPGIFLSSVALFKGDNESLNINDIMNFCLFTSLSITKSMLSLTEPSRYMIMNSLAVSSHVREYIAEKFNPYTKTLFSVYMVDKIKRGCERANSQRELIKLRSIHLTDFDITQKGADDNRDIDSIWFPGKVTLKEYLNQIYTVFYLNAKGLHEKHHVMIDLLKTVIEIEVDQRLNAVDPWSDTPKKQSVNLPVLIHSISNNYLHDTSYCHHLRTRIENRNNLRRSFSTISTFTSSKSCIKTGDFYNYKLKQSKRHKKVLESEIKRNRIANTEYVESNDRNLEITHANYEMARKAIPDYVDYISTKVFDRLYELYKTDVLLDGPCIQQIFKMMKTHKQFYFTFFNKGQKTAKDREIFVGEYEAKMCMYLVERIFKERSRVNPDEMISEPGDGKLRKLEKNAEREIRFLVEKLKFHNDALDREIEELKEHYVYKLEKVKILQEQKYMGLKLEINADMSKWSAQDVFYKYFWAIVLDPILYKEEKEHILYFFCKYLDKHLIIPDEVLFNLLDQQRAYPNDMIKQVTNNLHTNHFNVKKNWLQGNFNYMSSYIHSCAMSVYKDIVKAATKLIEGDCLVNTLVHSDDNQTSVTIVNNRINPKCITEFCINEFELVCLTFGCQANMKKTYITNHIKEFVSLFNIYGEPFSVYSRFVLTCISDCAYIGPYEDLASRISSAQTAIKHGCPASIAWLCISISHWISYLTYNMLPGQVNDPLAILPFSNRRDIPIELGGYLDAPLSLIALAGLESGNLYFLIKLLTRHGPIESLREPIMSQVRKIGEWNLDNLTIQEIFKLKVLRYLVLDAEMGNSDIMGETSEMRGRSLLTPRKFTTAGSLRKLISFNDYQMLQTLNDGLTNIVQYMLDNPTLLVTKGENKLDFMNSILYRYNSKKFKESLSIQNPAQLFLEQILYSHKPIVDYTGLQEKFSAINDSMLLEDTPTISGRFTFPECFNKISIDLRNLPIYADDIEVIYNFIILNDPLMVTAVNAHILYTAGIEQPRLGSTCSSMPEFRNLRLIHYSPAVVLRAYASQNFELPGCDPEDLRRDVFHLNTFIENTGLKEKMEERIKKNEGENGLDVYFRVKEITRFYQICYEYVKSTEHKVKVFILPVRSYTQTDFCAILQGSLLSDKNWTVVTHLKPVTAGGHKGVIQPILTYDFKISQEAFLSLAHFTDTFLDQQSRFQFFHFIVDNYTYKERKITELVQILCSSNERTKFLPILYRLNLIKQQDLDIYDAKKSIVRVTWNEWQLSRTLDTGPINLTIETYNSALTIIGMDKELTISQIEVPELTYNNIIHNGYKLLNAKHGLAFEKMNEVSPEPDNYYITAQLRSRNRYVYKIYEYKSLMKENQESTKLGIRFNPIKAYCKVIPLKKAESMRTYVSDLDDLNYANYAIGHLKLQNNESARLQKSELSKMQYFEGPEINIMSINVNALMKDITLMKLNFDNLINMCLTRICKILKCNGSEDFEESVLCFSDEPIGQKETKQMNCVPIFNVSYYVTGAKHINYRSALSQAIYNETAKFKKAFTFIGKDFYDIRNIGLIEGLIPILALHLGNDTVKTIYDCLHLTYVSDRRDVEFHNIYFHKIFFKDSNPASGELDYKVVKQFVQKFNEPKRAPWSRMMREIKDMIISHCNQLIEKQEKDIDFLATLTKFSNVDEIVFEDGEEEEEAEVEDDFDWASIVEQEEIKRGT</sequence>
<evidence type="ECO:0000256" key="4">
    <source>
        <dbReference type="ARBA" id="ARBA00022801"/>
    </source>
</evidence>
<evidence type="ECO:0000259" key="11">
    <source>
        <dbReference type="PROSITE" id="PS50525"/>
    </source>
</evidence>
<accession>A0A7D9MVR5</accession>
<dbReference type="Pfam" id="PF15518">
    <property type="entry name" value="L_protein_N"/>
    <property type="match status" value="1"/>
</dbReference>
<evidence type="ECO:0000256" key="3">
    <source>
        <dbReference type="ARBA" id="ARBA00022679"/>
    </source>
</evidence>
<evidence type="ECO:0000256" key="8">
    <source>
        <dbReference type="ARBA" id="ARBA00031012"/>
    </source>
</evidence>
<dbReference type="Gene3D" id="3.40.91.60">
    <property type="match status" value="1"/>
</dbReference>
<dbReference type="GO" id="GO:0003968">
    <property type="term" value="F:RNA-directed RNA polymerase activity"/>
    <property type="evidence" value="ECO:0007669"/>
    <property type="project" value="UniProtKB-EC"/>
</dbReference>
<dbReference type="GeneID" id="80554301"/>
<dbReference type="InterPro" id="IPR048547">
    <property type="entry name" value="L_thumb_ring_bunyavir"/>
</dbReference>
<dbReference type="Proteomes" id="UP001156889">
    <property type="component" value="Genome"/>
</dbReference>
<dbReference type="PROSITE" id="PS50525">
    <property type="entry name" value="RDRP_SSRNA_NEG_SEG"/>
    <property type="match status" value="1"/>
</dbReference>
<keyword evidence="10" id="KW-0175">Coiled coil</keyword>
<protein>
    <recommendedName>
        <fullName evidence="2">RNA-directed RNA polymerase L</fullName>
        <ecNumber evidence="1">2.7.7.48</ecNumber>
    </recommendedName>
    <alternativeName>
        <fullName evidence="6">Large structural protein</fullName>
    </alternativeName>
    <alternativeName>
        <fullName evidence="8">Replicase</fullName>
    </alternativeName>
    <alternativeName>
        <fullName evidence="7">Transcriptase</fullName>
    </alternativeName>
</protein>
<evidence type="ECO:0000256" key="5">
    <source>
        <dbReference type="ARBA" id="ARBA00022842"/>
    </source>
</evidence>